<gene>
    <name evidence="1" type="ORF">H6G14_23800</name>
</gene>
<dbReference type="EMBL" id="JACJQL010000048">
    <property type="protein sequence ID" value="MBD2254271.1"/>
    <property type="molecule type" value="Genomic_DNA"/>
</dbReference>
<comment type="caution">
    <text evidence="1">The sequence shown here is derived from an EMBL/GenBank/DDBJ whole genome shotgun (WGS) entry which is preliminary data.</text>
</comment>
<dbReference type="RefSeq" id="WP_190570263.1">
    <property type="nucleotide sequence ID" value="NZ_JACJQL010000048.1"/>
</dbReference>
<sequence length="71" mass="8262">MSNKILKFELIEGIPEDNGIYFLLLEDGSIKQGYLGSFSFPYHQEDIVRIADCESEKFHYEKCVGWLKSIE</sequence>
<evidence type="ECO:0000313" key="2">
    <source>
        <dbReference type="Proteomes" id="UP000621307"/>
    </source>
</evidence>
<reference evidence="1 2" key="1">
    <citation type="journal article" date="2020" name="ISME J.">
        <title>Comparative genomics reveals insights into cyanobacterial evolution and habitat adaptation.</title>
        <authorList>
            <person name="Chen M.Y."/>
            <person name="Teng W.K."/>
            <person name="Zhao L."/>
            <person name="Hu C.X."/>
            <person name="Zhou Y.K."/>
            <person name="Han B.P."/>
            <person name="Song L.R."/>
            <person name="Shu W.S."/>
        </authorList>
    </citation>
    <scope>NUCLEOTIDE SEQUENCE [LARGE SCALE GENOMIC DNA]</scope>
    <source>
        <strain evidence="1 2">FACHB-3921</strain>
    </source>
</reference>
<name>A0ABR8BK13_9NOSO</name>
<proteinExistence type="predicted"/>
<dbReference type="Proteomes" id="UP000621307">
    <property type="component" value="Unassembled WGS sequence"/>
</dbReference>
<keyword evidence="2" id="KW-1185">Reference proteome</keyword>
<accession>A0ABR8BK13</accession>
<organism evidence="1 2">
    <name type="scientific">Nostoc parmelioides FACHB-3921</name>
    <dbReference type="NCBI Taxonomy" id="2692909"/>
    <lineage>
        <taxon>Bacteria</taxon>
        <taxon>Bacillati</taxon>
        <taxon>Cyanobacteriota</taxon>
        <taxon>Cyanophyceae</taxon>
        <taxon>Nostocales</taxon>
        <taxon>Nostocaceae</taxon>
        <taxon>Nostoc</taxon>
    </lineage>
</organism>
<protein>
    <submittedName>
        <fullName evidence="1">Uncharacterized protein</fullName>
    </submittedName>
</protein>
<evidence type="ECO:0000313" key="1">
    <source>
        <dbReference type="EMBL" id="MBD2254271.1"/>
    </source>
</evidence>